<dbReference type="Proteomes" id="UP000015100">
    <property type="component" value="Unassembled WGS sequence"/>
</dbReference>
<feature type="domain" description="DNA replication regulator Sld3 C-terminal" evidence="2">
    <location>
        <begin position="242"/>
        <end position="758"/>
    </location>
</feature>
<dbReference type="HOGENOM" id="CLU_307954_0_0_1"/>
<evidence type="ECO:0000313" key="3">
    <source>
        <dbReference type="EMBL" id="EPS40754.1"/>
    </source>
</evidence>
<feature type="region of interest" description="Disordered" evidence="1">
    <location>
        <begin position="411"/>
        <end position="440"/>
    </location>
</feature>
<dbReference type="eggNOG" id="ENOG502S01X">
    <property type="taxonomic scope" value="Eukaryota"/>
</dbReference>
<feature type="region of interest" description="Disordered" evidence="1">
    <location>
        <begin position="517"/>
        <end position="568"/>
    </location>
</feature>
<comment type="caution">
    <text evidence="3">The sequence shown here is derived from an EMBL/GenBank/DDBJ whole genome shotgun (WGS) entry which is preliminary data.</text>
</comment>
<accession>S8ACV2</accession>
<organism evidence="3 4">
    <name type="scientific">Dactylellina haptotyla (strain CBS 200.50)</name>
    <name type="common">Nematode-trapping fungus</name>
    <name type="synonym">Monacrosporium haptotylum</name>
    <dbReference type="NCBI Taxonomy" id="1284197"/>
    <lineage>
        <taxon>Eukaryota</taxon>
        <taxon>Fungi</taxon>
        <taxon>Dikarya</taxon>
        <taxon>Ascomycota</taxon>
        <taxon>Pezizomycotina</taxon>
        <taxon>Orbiliomycetes</taxon>
        <taxon>Orbiliales</taxon>
        <taxon>Orbiliaceae</taxon>
        <taxon>Dactylellina</taxon>
    </lineage>
</organism>
<feature type="region of interest" description="Disordered" evidence="1">
    <location>
        <begin position="711"/>
        <end position="768"/>
    </location>
</feature>
<gene>
    <name evidence="3" type="ORF">H072_5406</name>
</gene>
<dbReference type="PANTHER" id="PTHR28067:SF1">
    <property type="entry name" value="DNA REPLICATION REGULATOR SLD3"/>
    <property type="match status" value="1"/>
</dbReference>
<dbReference type="OrthoDB" id="5395343at2759"/>
<reference evidence="3 4" key="1">
    <citation type="journal article" date="2013" name="PLoS Genet.">
        <title>Genomic mechanisms accounting for the adaptation to parasitism in nematode-trapping fungi.</title>
        <authorList>
            <person name="Meerupati T."/>
            <person name="Andersson K.M."/>
            <person name="Friman E."/>
            <person name="Kumar D."/>
            <person name="Tunlid A."/>
            <person name="Ahren D."/>
        </authorList>
    </citation>
    <scope>NUCLEOTIDE SEQUENCE [LARGE SCALE GENOMIC DNA]</scope>
    <source>
        <strain evidence="3 4">CBS 200.50</strain>
    </source>
</reference>
<feature type="compositionally biased region" description="Low complexity" evidence="1">
    <location>
        <begin position="727"/>
        <end position="736"/>
    </location>
</feature>
<dbReference type="OMA" id="CIWHSIG"/>
<dbReference type="Gene3D" id="1.20.58.2130">
    <property type="match status" value="1"/>
</dbReference>
<dbReference type="Pfam" id="PF08639">
    <property type="entry name" value="Sld3_STD"/>
    <property type="match status" value="1"/>
</dbReference>
<sequence length="910" mass="102377">MTKEDDIAPFLPQASGRKRRRDEMEVVSPKVEAFLAPPFTIQSASDFGEEITICPRMVMPREIIPLEWVMIKAQVELFVYKFLDPVPPSMILAATLDISYGPYDTHTDTSSPVALIQSTGQEGIYGLIRLYSPIRIKDLALRKNMAEQRLKFVLQQPEEFEDEADDADTEEWWGTADLGQDVLTNALNTTHITPPASQLLLTNLLKSTKQLAISKSTSGAKVSNGTSGPVVPGNVDVSPEFILAQLKQQYYSLLYTSKSSLQYFPKTSLSRARVNFPFNGEMPYSRLDLLLCLENMVVLIEDCDEKYRSGIPEVAKTKRGQIGFTDDMTPEQLEAAIIPPNCLRENEIKYVLKWLKSLTDDDGPVRTPEQEEAHLQKSVAELRSRETELQIILLLEVLAIKEKLPDDKKQEYEKMKKAADRKKKRQEKARGGGNKPKRKKKMEHMVLLDLLVDRLCIWHSISADDQQKPAQQQNQKEGKDRLRHFCIEIVLAYYSSRLPTISEDIRCKCTGKIKQTKKLDRPLNKPEQDRNINSQQETQESMPDTTEDTSAFSKSVLGRPPTLSRSLTAPVGRPYFERTESSFSFSFNGESQGLNLDLAAQVSQEKEAMKTSFRGGITNTKKTADRRVVEVANPRAKKRKVDMDEGQLKDAIKNIAKPNRMAVAEEMVSASAQRMKITGRKPKKTIRNPLATTVQVAATPRKNARTAKLLERKPDIPGPIVEEEQIPSSSQVVPQSTVKRGVKRRSSEPDDVEATPSKAPRVASYDRGRKIHQQREQTLLGFLQSSPSYVSATPNPPRRTFVDAFNKSMSGKNNIFMTNTPSSNPFKSSTDNRLARGFMNSISETPTKPSVSSKLRSLLPTEEDEVIASSPLQRPKPGTPANRQLVARNIEDDMEDSESSIYKKLGWDLY</sequence>
<reference evidence="4" key="2">
    <citation type="submission" date="2013-04" db="EMBL/GenBank/DDBJ databases">
        <title>Genomic mechanisms accounting for the adaptation to parasitism in nematode-trapping fungi.</title>
        <authorList>
            <person name="Ahren D.G."/>
        </authorList>
    </citation>
    <scope>NUCLEOTIDE SEQUENCE [LARGE SCALE GENOMIC DNA]</scope>
    <source>
        <strain evidence="4">CBS 200.50</strain>
    </source>
</reference>
<dbReference type="InterPro" id="IPR013948">
    <property type="entry name" value="DNA_replication_reg_Sld3_C"/>
</dbReference>
<dbReference type="GO" id="GO:0031261">
    <property type="term" value="C:DNA replication preinitiation complex"/>
    <property type="evidence" value="ECO:0007669"/>
    <property type="project" value="TreeGrafter"/>
</dbReference>
<dbReference type="EMBL" id="AQGS01000282">
    <property type="protein sequence ID" value="EPS40754.1"/>
    <property type="molecule type" value="Genomic_DNA"/>
</dbReference>
<protein>
    <recommendedName>
        <fullName evidence="2">DNA replication regulator Sld3 C-terminal domain-containing protein</fullName>
    </recommendedName>
</protein>
<dbReference type="GO" id="GO:0006270">
    <property type="term" value="P:DNA replication initiation"/>
    <property type="evidence" value="ECO:0007669"/>
    <property type="project" value="InterPro"/>
</dbReference>
<dbReference type="AlphaFoldDB" id="S8ACV2"/>
<dbReference type="STRING" id="1284197.S8ACV2"/>
<proteinExistence type="predicted"/>
<dbReference type="PANTHER" id="PTHR28067">
    <property type="entry name" value="DNA REPLICATION REGULATOR SLD3"/>
    <property type="match status" value="1"/>
</dbReference>
<feature type="region of interest" description="Disordered" evidence="1">
    <location>
        <begin position="1"/>
        <end position="22"/>
    </location>
</feature>
<feature type="region of interest" description="Disordered" evidence="1">
    <location>
        <begin position="859"/>
        <end position="883"/>
    </location>
</feature>
<keyword evidence="4" id="KW-1185">Reference proteome</keyword>
<evidence type="ECO:0000259" key="2">
    <source>
        <dbReference type="Pfam" id="PF08639"/>
    </source>
</evidence>
<feature type="compositionally biased region" description="Polar residues" evidence="1">
    <location>
        <begin position="531"/>
        <end position="553"/>
    </location>
</feature>
<evidence type="ECO:0000256" key="1">
    <source>
        <dbReference type="SAM" id="MobiDB-lite"/>
    </source>
</evidence>
<name>S8ACV2_DACHA</name>
<evidence type="ECO:0000313" key="4">
    <source>
        <dbReference type="Proteomes" id="UP000015100"/>
    </source>
</evidence>
<dbReference type="InterPro" id="IPR042511">
    <property type="entry name" value="Sld3"/>
</dbReference>
<feature type="compositionally biased region" description="Basic and acidic residues" evidence="1">
    <location>
        <begin position="517"/>
        <end position="530"/>
    </location>
</feature>